<reference evidence="1 2" key="1">
    <citation type="submission" date="2009-01" db="EMBL/GenBank/DDBJ databases">
        <title>Complete sequence of Geobacter sp. FRC-32.</title>
        <authorList>
            <consortium name="US DOE Joint Genome Institute"/>
            <person name="Lucas S."/>
            <person name="Copeland A."/>
            <person name="Lapidus A."/>
            <person name="Glavina del Rio T."/>
            <person name="Dalin E."/>
            <person name="Tice H."/>
            <person name="Bruce D."/>
            <person name="Goodwin L."/>
            <person name="Pitluck S."/>
            <person name="Saunders E."/>
            <person name="Brettin T."/>
            <person name="Detter J.C."/>
            <person name="Han C."/>
            <person name="Larimer F."/>
            <person name="Land M."/>
            <person name="Hauser L."/>
            <person name="Kyrpides N."/>
            <person name="Ovchinnikova G."/>
            <person name="Kostka J."/>
            <person name="Richardson P."/>
        </authorList>
    </citation>
    <scope>NUCLEOTIDE SEQUENCE [LARGE SCALE GENOMIC DNA]</scope>
    <source>
        <strain evidence="2">DSM 22248 / JCM 15807 / FRC-32</strain>
    </source>
</reference>
<gene>
    <name evidence="1" type="ordered locus">Geob_2239</name>
</gene>
<dbReference type="HOGENOM" id="CLU_164634_1_0_7"/>
<dbReference type="STRING" id="316067.Geob_2239"/>
<dbReference type="Proteomes" id="UP000007721">
    <property type="component" value="Chromosome"/>
</dbReference>
<sequence>MTVENQAKDMAAWESLCEQCGLCCFEKIEDESGAIFFTSTPCRYLDVVTRECKIYERRFQICPECIQLTEELVRELNWLHDDCGYRKAQGLKRQRRVRGEG</sequence>
<proteinExistence type="predicted"/>
<dbReference type="KEGG" id="geo:Geob_2239"/>
<evidence type="ECO:0000313" key="1">
    <source>
        <dbReference type="EMBL" id="ACM20593.1"/>
    </source>
</evidence>
<evidence type="ECO:0008006" key="3">
    <source>
        <dbReference type="Google" id="ProtNLM"/>
    </source>
</evidence>
<dbReference type="RefSeq" id="WP_012647322.1">
    <property type="nucleotide sequence ID" value="NC_011979.1"/>
</dbReference>
<dbReference type="OrthoDB" id="9786855at2"/>
<dbReference type="PANTHER" id="PTHR37421:SF1">
    <property type="entry name" value="UPF0260 PROTEIN YCGN"/>
    <property type="match status" value="1"/>
</dbReference>
<evidence type="ECO:0000313" key="2">
    <source>
        <dbReference type="Proteomes" id="UP000007721"/>
    </source>
</evidence>
<dbReference type="EMBL" id="CP001390">
    <property type="protein sequence ID" value="ACM20593.1"/>
    <property type="molecule type" value="Genomic_DNA"/>
</dbReference>
<accession>B9M9M1</accession>
<dbReference type="eggNOG" id="COG2983">
    <property type="taxonomic scope" value="Bacteria"/>
</dbReference>
<keyword evidence="2" id="KW-1185">Reference proteome</keyword>
<protein>
    <recommendedName>
        <fullName evidence="3">YcgN family cysteine cluster protein</fullName>
    </recommendedName>
</protein>
<dbReference type="PANTHER" id="PTHR37421">
    <property type="entry name" value="UPF0260 PROTEIN YCGN"/>
    <property type="match status" value="1"/>
</dbReference>
<name>B9M9M1_GEODF</name>
<dbReference type="NCBIfam" id="NF003504">
    <property type="entry name" value="PRK05170.2-2"/>
    <property type="match status" value="1"/>
</dbReference>
<dbReference type="InterPro" id="IPR008228">
    <property type="entry name" value="UCP006173"/>
</dbReference>
<organism evidence="1 2">
    <name type="scientific">Geotalea daltonii (strain DSM 22248 / JCM 15807 / FRC-32)</name>
    <name type="common">Geobacter daltonii</name>
    <dbReference type="NCBI Taxonomy" id="316067"/>
    <lineage>
        <taxon>Bacteria</taxon>
        <taxon>Pseudomonadati</taxon>
        <taxon>Thermodesulfobacteriota</taxon>
        <taxon>Desulfuromonadia</taxon>
        <taxon>Geobacterales</taxon>
        <taxon>Geobacteraceae</taxon>
        <taxon>Geotalea</taxon>
    </lineage>
</organism>
<dbReference type="AlphaFoldDB" id="B9M9M1"/>